<evidence type="ECO:0000256" key="1">
    <source>
        <dbReference type="ARBA" id="ARBA00004141"/>
    </source>
</evidence>
<dbReference type="InterPro" id="IPR002781">
    <property type="entry name" value="TM_pro_TauE-like"/>
</dbReference>
<reference evidence="7" key="1">
    <citation type="submission" date="2018-02" db="EMBL/GenBank/DDBJ databases">
        <authorList>
            <person name="Cohen D.B."/>
            <person name="Kent A.D."/>
        </authorList>
    </citation>
    <scope>NUCLEOTIDE SEQUENCE</scope>
</reference>
<evidence type="ECO:0000313" key="7">
    <source>
        <dbReference type="EMBL" id="SPD29308.1"/>
    </source>
</evidence>
<feature type="transmembrane region" description="Helical" evidence="6">
    <location>
        <begin position="165"/>
        <end position="198"/>
    </location>
</feature>
<comment type="subcellular location">
    <subcellularLocation>
        <location evidence="1">Membrane</location>
        <topology evidence="1">Multi-pass membrane protein</topology>
    </subcellularLocation>
</comment>
<gene>
    <name evidence="7" type="ORF">FSB_LOCUS57190</name>
</gene>
<name>A0A2N9IXN2_FAGSY</name>
<feature type="transmembrane region" description="Helical" evidence="6">
    <location>
        <begin position="423"/>
        <end position="442"/>
    </location>
</feature>
<dbReference type="AlphaFoldDB" id="A0A2N9IXN2"/>
<dbReference type="GO" id="GO:0016020">
    <property type="term" value="C:membrane"/>
    <property type="evidence" value="ECO:0007669"/>
    <property type="project" value="UniProtKB-SubCell"/>
</dbReference>
<keyword evidence="3 6" id="KW-0812">Transmembrane</keyword>
<proteinExistence type="inferred from homology"/>
<dbReference type="GO" id="GO:0016567">
    <property type="term" value="P:protein ubiquitination"/>
    <property type="evidence" value="ECO:0007669"/>
    <property type="project" value="TreeGrafter"/>
</dbReference>
<feature type="transmembrane region" description="Helical" evidence="6">
    <location>
        <begin position="454"/>
        <end position="479"/>
    </location>
</feature>
<dbReference type="EMBL" id="OIVN01006268">
    <property type="protein sequence ID" value="SPD29308.1"/>
    <property type="molecule type" value="Genomic_DNA"/>
</dbReference>
<evidence type="ECO:0000256" key="4">
    <source>
        <dbReference type="ARBA" id="ARBA00022989"/>
    </source>
</evidence>
<comment type="similarity">
    <text evidence="2">Belongs to the 4-toluene sulfonate uptake permease (TSUP) (TC 2.A.102) family.</text>
</comment>
<evidence type="ECO:0000256" key="3">
    <source>
        <dbReference type="ARBA" id="ARBA00022692"/>
    </source>
</evidence>
<feature type="transmembrane region" description="Helical" evidence="6">
    <location>
        <begin position="393"/>
        <end position="416"/>
    </location>
</feature>
<dbReference type="PANTHER" id="PTHR14255:SF31">
    <property type="entry name" value="SULFITE EXPORTER TAUE_SAFE FAMILY PROTEIN 3-LIKE"/>
    <property type="match status" value="1"/>
</dbReference>
<evidence type="ECO:0000256" key="6">
    <source>
        <dbReference type="SAM" id="Phobius"/>
    </source>
</evidence>
<protein>
    <recommendedName>
        <fullName evidence="8">Sulfite exporter TauE/SafE family protein 3-like</fullName>
    </recommendedName>
</protein>
<dbReference type="PANTHER" id="PTHR14255">
    <property type="entry name" value="CEREBLON"/>
    <property type="match status" value="1"/>
</dbReference>
<evidence type="ECO:0000256" key="5">
    <source>
        <dbReference type="ARBA" id="ARBA00023136"/>
    </source>
</evidence>
<evidence type="ECO:0000256" key="2">
    <source>
        <dbReference type="ARBA" id="ARBA00009142"/>
    </source>
</evidence>
<keyword evidence="5 6" id="KW-0472">Membrane</keyword>
<organism evidence="7">
    <name type="scientific">Fagus sylvatica</name>
    <name type="common">Beechnut</name>
    <dbReference type="NCBI Taxonomy" id="28930"/>
    <lineage>
        <taxon>Eukaryota</taxon>
        <taxon>Viridiplantae</taxon>
        <taxon>Streptophyta</taxon>
        <taxon>Embryophyta</taxon>
        <taxon>Tracheophyta</taxon>
        <taxon>Spermatophyta</taxon>
        <taxon>Magnoliopsida</taxon>
        <taxon>eudicotyledons</taxon>
        <taxon>Gunneridae</taxon>
        <taxon>Pentapetalae</taxon>
        <taxon>rosids</taxon>
        <taxon>fabids</taxon>
        <taxon>Fagales</taxon>
        <taxon>Fagaceae</taxon>
        <taxon>Fagus</taxon>
    </lineage>
</organism>
<accession>A0A2N9IXN2</accession>
<feature type="transmembrane region" description="Helical" evidence="6">
    <location>
        <begin position="90"/>
        <end position="120"/>
    </location>
</feature>
<keyword evidence="4 6" id="KW-1133">Transmembrane helix</keyword>
<feature type="transmembrane region" description="Helical" evidence="6">
    <location>
        <begin position="311"/>
        <end position="334"/>
    </location>
</feature>
<dbReference type="GO" id="GO:0031464">
    <property type="term" value="C:Cul4A-RING E3 ubiquitin ligase complex"/>
    <property type="evidence" value="ECO:0007669"/>
    <property type="project" value="TreeGrafter"/>
</dbReference>
<feature type="transmembrane region" description="Helical" evidence="6">
    <location>
        <begin position="286"/>
        <end position="305"/>
    </location>
</feature>
<evidence type="ECO:0008006" key="8">
    <source>
        <dbReference type="Google" id="ProtNLM"/>
    </source>
</evidence>
<dbReference type="Pfam" id="PF01925">
    <property type="entry name" value="TauE"/>
    <property type="match status" value="2"/>
</dbReference>
<sequence>MAQTKLNQRALTISTAAAAWFLFWSIVMLSNVSFAERLLKDKEPEHFVDKEDRQGFLIRMVHFLWQGGKSAYEHVWPEMEFGWKITVGTIVGFFGAALGSVGGVGGGGIFVPMLTLIIGFDPKSSTAISKCMIMGAAGSTVYYNLRLRHPTLDMPLIDYDLALLFQPMLMLGISIGVAFNVMFADWMVTVLLIILFIGRIDFFFHKYFIASIDILIGTSTKALFKGIDTWKKETMMKKEAAKLLESESKPGDGSGEDYKVLPSGPAAPQEEEVPLLHNIYWKEVSLLVYVWVAFLIVQIVKTYTATCSTEYWILNSLQVPIAASVTLFEAICLYKGTRVIASKGKEITNWKLHQIFLYCSCGIVAGMVGGLLGLGGGFILGPLFLELGIPPQVASATSTFAMVFSSSMSVVQYYLLNRFPVPYAAYFVLVATIAAFTGQHVVRKIIALLGRASIIIFILALTIFISAISLGGVGIANMVEKMANQEYMGFENLCHLS</sequence>
<feature type="transmembrane region" description="Helical" evidence="6">
    <location>
        <begin position="355"/>
        <end position="381"/>
    </location>
</feature>